<organism evidence="11 12">
    <name type="scientific">Sphingorhabdus arenilitoris</name>
    <dbReference type="NCBI Taxonomy" id="1490041"/>
    <lineage>
        <taxon>Bacteria</taxon>
        <taxon>Pseudomonadati</taxon>
        <taxon>Pseudomonadota</taxon>
        <taxon>Alphaproteobacteria</taxon>
        <taxon>Sphingomonadales</taxon>
        <taxon>Sphingomonadaceae</taxon>
        <taxon>Sphingorhabdus</taxon>
    </lineage>
</organism>
<dbReference type="Pfam" id="PF21082">
    <property type="entry name" value="MS_channel_3rd"/>
    <property type="match status" value="1"/>
</dbReference>
<dbReference type="SUPFAM" id="SSF82689">
    <property type="entry name" value="Mechanosensitive channel protein MscS (YggB), C-terminal domain"/>
    <property type="match status" value="1"/>
</dbReference>
<evidence type="ECO:0000256" key="1">
    <source>
        <dbReference type="ARBA" id="ARBA00004651"/>
    </source>
</evidence>
<sequence length="396" mass="43111">MTVISFITAKPAATSASNPLLEISSRLESYGNIAVNWMQTHWFELMVAAIMGGLIYTLLSFLRRRAASIADKSADPFALKSIAMRTLGKTSRFFRIMVSAELVNEMAQTPAPISRVVVILFTISAVMQAAIWLREIILGLLERRVSEGGAQDETLSNAMVLIRLLVSFALFAIAAILILDNLGVNVTGLIAGLGVGGIAIGLAAQGIFSDLFAAIAIILDKPFKNGEVVQFGTHIATVEKIGMKSTRLRSVTGEQLIISNAKLLEMEITNFTQTNYRRTKYPIGVIYQTPPEKARAIPALLQQIVEREGGVFVRAGFVGFGDSSIDFELLFDILSADFEEIFAGRHRVGIAIIEAFAQEGLEFAYPTQTTFTAAPDGEMIMPYAAIPQNRSVRAKK</sequence>
<evidence type="ECO:0000256" key="5">
    <source>
        <dbReference type="ARBA" id="ARBA00022989"/>
    </source>
</evidence>
<dbReference type="InterPro" id="IPR011066">
    <property type="entry name" value="MscS_channel_C_sf"/>
</dbReference>
<comment type="subcellular location">
    <subcellularLocation>
        <location evidence="1">Cell membrane</location>
        <topology evidence="1">Multi-pass membrane protein</topology>
    </subcellularLocation>
</comment>
<dbReference type="InterPro" id="IPR049278">
    <property type="entry name" value="MS_channel_C"/>
</dbReference>
<comment type="caution">
    <text evidence="11">The sequence shown here is derived from an EMBL/GenBank/DDBJ whole genome shotgun (WGS) entry which is preliminary data.</text>
</comment>
<feature type="transmembrane region" description="Helical" evidence="7">
    <location>
        <begin position="160"/>
        <end position="179"/>
    </location>
</feature>
<dbReference type="Pfam" id="PF00924">
    <property type="entry name" value="MS_channel_2nd"/>
    <property type="match status" value="1"/>
</dbReference>
<evidence type="ECO:0000256" key="4">
    <source>
        <dbReference type="ARBA" id="ARBA00022692"/>
    </source>
</evidence>
<keyword evidence="5 7" id="KW-1133">Transmembrane helix</keyword>
<evidence type="ECO:0000259" key="10">
    <source>
        <dbReference type="Pfam" id="PF21088"/>
    </source>
</evidence>
<name>A0ABV8RJX6_9SPHN</name>
<keyword evidence="4 7" id="KW-0812">Transmembrane</keyword>
<feature type="transmembrane region" description="Helical" evidence="7">
    <location>
        <begin position="186"/>
        <end position="208"/>
    </location>
</feature>
<protein>
    <submittedName>
        <fullName evidence="11">Mechanosensitive ion channel family protein</fullName>
    </submittedName>
</protein>
<proteinExistence type="inferred from homology"/>
<dbReference type="InterPro" id="IPR010920">
    <property type="entry name" value="LSM_dom_sf"/>
</dbReference>
<feature type="domain" description="Mechanosensitive ion channel MscS" evidence="8">
    <location>
        <begin position="207"/>
        <end position="272"/>
    </location>
</feature>
<comment type="similarity">
    <text evidence="2">Belongs to the MscS (TC 1.A.23) family.</text>
</comment>
<evidence type="ECO:0000256" key="7">
    <source>
        <dbReference type="SAM" id="Phobius"/>
    </source>
</evidence>
<evidence type="ECO:0000313" key="11">
    <source>
        <dbReference type="EMBL" id="MFC4293195.1"/>
    </source>
</evidence>
<dbReference type="InterPro" id="IPR023408">
    <property type="entry name" value="MscS_beta-dom_sf"/>
</dbReference>
<dbReference type="Pfam" id="PF21088">
    <property type="entry name" value="MS_channel_1st"/>
    <property type="match status" value="1"/>
</dbReference>
<dbReference type="Gene3D" id="1.10.287.1260">
    <property type="match status" value="1"/>
</dbReference>
<feature type="domain" description="Mechanosensitive ion channel MscS C-terminal" evidence="9">
    <location>
        <begin position="280"/>
        <end position="363"/>
    </location>
</feature>
<evidence type="ECO:0000256" key="2">
    <source>
        <dbReference type="ARBA" id="ARBA00008017"/>
    </source>
</evidence>
<feature type="transmembrane region" description="Helical" evidence="7">
    <location>
        <begin position="116"/>
        <end position="140"/>
    </location>
</feature>
<dbReference type="SUPFAM" id="SSF50182">
    <property type="entry name" value="Sm-like ribonucleoproteins"/>
    <property type="match status" value="1"/>
</dbReference>
<dbReference type="PANTHER" id="PTHR30566">
    <property type="entry name" value="YNAI-RELATED MECHANOSENSITIVE ION CHANNEL"/>
    <property type="match status" value="1"/>
</dbReference>
<dbReference type="Gene3D" id="3.30.70.100">
    <property type="match status" value="1"/>
</dbReference>
<keyword evidence="12" id="KW-1185">Reference proteome</keyword>
<evidence type="ECO:0000259" key="9">
    <source>
        <dbReference type="Pfam" id="PF21082"/>
    </source>
</evidence>
<dbReference type="InterPro" id="IPR006685">
    <property type="entry name" value="MscS_channel_2nd"/>
</dbReference>
<evidence type="ECO:0000313" key="12">
    <source>
        <dbReference type="Proteomes" id="UP001595887"/>
    </source>
</evidence>
<dbReference type="Gene3D" id="2.30.30.60">
    <property type="match status" value="1"/>
</dbReference>
<dbReference type="InterPro" id="IPR049142">
    <property type="entry name" value="MS_channel_1st"/>
</dbReference>
<keyword evidence="6 7" id="KW-0472">Membrane</keyword>
<evidence type="ECO:0000256" key="6">
    <source>
        <dbReference type="ARBA" id="ARBA00023136"/>
    </source>
</evidence>
<keyword evidence="3" id="KW-1003">Cell membrane</keyword>
<dbReference type="EMBL" id="JBHSDH010000013">
    <property type="protein sequence ID" value="MFC4293195.1"/>
    <property type="molecule type" value="Genomic_DNA"/>
</dbReference>
<feature type="transmembrane region" description="Helical" evidence="7">
    <location>
        <begin position="42"/>
        <end position="62"/>
    </location>
</feature>
<gene>
    <name evidence="11" type="ORF">ACFOWX_12290</name>
</gene>
<evidence type="ECO:0000256" key="3">
    <source>
        <dbReference type="ARBA" id="ARBA00022475"/>
    </source>
</evidence>
<dbReference type="RefSeq" id="WP_381424521.1">
    <property type="nucleotide sequence ID" value="NZ_JBHSDH010000013.1"/>
</dbReference>
<reference evidence="12" key="1">
    <citation type="journal article" date="2019" name="Int. J. Syst. Evol. Microbiol.">
        <title>The Global Catalogue of Microorganisms (GCM) 10K type strain sequencing project: providing services to taxonomists for standard genome sequencing and annotation.</title>
        <authorList>
            <consortium name="The Broad Institute Genomics Platform"/>
            <consortium name="The Broad Institute Genome Sequencing Center for Infectious Disease"/>
            <person name="Wu L."/>
            <person name="Ma J."/>
        </authorList>
    </citation>
    <scope>NUCLEOTIDE SEQUENCE [LARGE SCALE GENOMIC DNA]</scope>
    <source>
        <strain evidence="12">CECT 8531</strain>
    </source>
</reference>
<dbReference type="PANTHER" id="PTHR30566:SF25">
    <property type="entry name" value="INNER MEMBRANE PROTEIN"/>
    <property type="match status" value="1"/>
</dbReference>
<dbReference type="InterPro" id="IPR011014">
    <property type="entry name" value="MscS_channel_TM-2"/>
</dbReference>
<evidence type="ECO:0000259" key="8">
    <source>
        <dbReference type="Pfam" id="PF00924"/>
    </source>
</evidence>
<dbReference type="Proteomes" id="UP001595887">
    <property type="component" value="Unassembled WGS sequence"/>
</dbReference>
<feature type="domain" description="Mechanosensitive ion channel transmembrane helices 2/3" evidence="10">
    <location>
        <begin position="165"/>
        <end position="205"/>
    </location>
</feature>
<dbReference type="SUPFAM" id="SSF82861">
    <property type="entry name" value="Mechanosensitive channel protein MscS (YggB), transmembrane region"/>
    <property type="match status" value="1"/>
</dbReference>
<accession>A0ABV8RJX6</accession>